<reference evidence="1 2" key="1">
    <citation type="submission" date="2020-05" db="EMBL/GenBank/DDBJ databases">
        <title>Horizontal transmission and recombination maintain forever young bacterial symbiont genomes.</title>
        <authorList>
            <person name="Russell S.L."/>
            <person name="Pepper-Tunick E."/>
            <person name="Svedberg J."/>
            <person name="Byrne A."/>
            <person name="Ruelas Castillo J."/>
            <person name="Vollmers C."/>
            <person name="Beinart R.A."/>
            <person name="Corbett-Detig R."/>
        </authorList>
    </citation>
    <scope>NUCLEOTIDE SEQUENCE [LARGE SCALE GENOMIC DNA]</scope>
    <source>
        <strain evidence="1">4727-3</strain>
    </source>
</reference>
<sequence>MVQIFCGFGYWLASVPSIGYVFDRSWANNNKSAIQAFLASTRSIKNTLCVDDSAWQNIKPLIRANTEKTSQLLRQKYCAGRVLDWGEREQQAAAEIYRYLQKLSAKRLTGDAETIQPGTFW</sequence>
<dbReference type="AlphaFoldDB" id="A0A7Z0MP90"/>
<proteinExistence type="predicted"/>
<organism evidence="1 2">
    <name type="scientific">Candidatus Methanofishera endochildressiae</name>
    <dbReference type="NCBI Taxonomy" id="2738884"/>
    <lineage>
        <taxon>Bacteria</taxon>
        <taxon>Pseudomonadati</taxon>
        <taxon>Pseudomonadota</taxon>
        <taxon>Gammaproteobacteria</taxon>
        <taxon>Candidatus Methanofishera</taxon>
    </lineage>
</organism>
<dbReference type="EMBL" id="JACCHS010000076">
    <property type="protein sequence ID" value="NYT47067.1"/>
    <property type="molecule type" value="Genomic_DNA"/>
</dbReference>
<accession>A0A7Z0MP90</accession>
<evidence type="ECO:0000313" key="2">
    <source>
        <dbReference type="Proteomes" id="UP000537890"/>
    </source>
</evidence>
<protein>
    <submittedName>
        <fullName evidence="1">Uncharacterized protein</fullName>
    </submittedName>
</protein>
<evidence type="ECO:0000313" key="1">
    <source>
        <dbReference type="EMBL" id="NYT47067.1"/>
    </source>
</evidence>
<dbReference type="Proteomes" id="UP000537890">
    <property type="component" value="Unassembled WGS sequence"/>
</dbReference>
<name>A0A7Z0MP90_9GAMM</name>
<comment type="caution">
    <text evidence="1">The sequence shown here is derived from an EMBL/GenBank/DDBJ whole genome shotgun (WGS) entry which is preliminary data.</text>
</comment>
<gene>
    <name evidence="1" type="ORF">H0A75_05110</name>
</gene>